<keyword evidence="3" id="KW-0238">DNA-binding</keyword>
<evidence type="ECO:0000313" key="7">
    <source>
        <dbReference type="Proteomes" id="UP000233551"/>
    </source>
</evidence>
<keyword evidence="5" id="KW-0539">Nucleus</keyword>
<protein>
    <submittedName>
        <fullName evidence="6">Uncharacterized protein</fullName>
    </submittedName>
</protein>
<dbReference type="OrthoDB" id="1860415at2759"/>
<dbReference type="EMBL" id="PGOL01001783">
    <property type="protein sequence ID" value="PKI54436.1"/>
    <property type="molecule type" value="Genomic_DNA"/>
</dbReference>
<evidence type="ECO:0000313" key="6">
    <source>
        <dbReference type="EMBL" id="PKI54436.1"/>
    </source>
</evidence>
<dbReference type="GO" id="GO:0003677">
    <property type="term" value="F:DNA binding"/>
    <property type="evidence" value="ECO:0007669"/>
    <property type="project" value="UniProtKB-KW"/>
</dbReference>
<organism evidence="6 7">
    <name type="scientific">Punica granatum</name>
    <name type="common">Pomegranate</name>
    <dbReference type="NCBI Taxonomy" id="22663"/>
    <lineage>
        <taxon>Eukaryota</taxon>
        <taxon>Viridiplantae</taxon>
        <taxon>Streptophyta</taxon>
        <taxon>Embryophyta</taxon>
        <taxon>Tracheophyta</taxon>
        <taxon>Spermatophyta</taxon>
        <taxon>Magnoliopsida</taxon>
        <taxon>eudicotyledons</taxon>
        <taxon>Gunneridae</taxon>
        <taxon>Pentapetalae</taxon>
        <taxon>rosids</taxon>
        <taxon>malvids</taxon>
        <taxon>Myrtales</taxon>
        <taxon>Lythraceae</taxon>
        <taxon>Punica</taxon>
    </lineage>
</organism>
<dbReference type="Proteomes" id="UP000233551">
    <property type="component" value="Unassembled WGS sequence"/>
</dbReference>
<evidence type="ECO:0000256" key="2">
    <source>
        <dbReference type="ARBA" id="ARBA00023015"/>
    </source>
</evidence>
<dbReference type="STRING" id="22663.A0A2I0JFJ4"/>
<dbReference type="GeneID" id="116208400"/>
<comment type="caution">
    <text evidence="6">The sequence shown here is derived from an EMBL/GenBank/DDBJ whole genome shotgun (WGS) entry which is preliminary data.</text>
</comment>
<dbReference type="AlphaFoldDB" id="A0A2I0JFJ4"/>
<keyword evidence="7" id="KW-1185">Reference proteome</keyword>
<comment type="subcellular location">
    <subcellularLocation>
        <location evidence="1">Nucleus</location>
    </subcellularLocation>
</comment>
<sequence length="715" mass="80063">MAPVALPPGFRFHPTDEELVAYYLKRKINGRKIELEIIPEVDLYKCEPWDLPGKSLLPSKDLEWYFFSPRDRKYPNGSRTNRATKAGYWKATGKDRKVNSQTRAVGMKKTLVYYRGRAPHGSRTDWVMHEYRLDERECENNSGLQDAYALCRVFKKSAMNLQKVGDRYITTMGNQRASSSSSGDLYSSALGGRSVCEELLENTSYSLYSLNTSCSPRSISIIESSFDDYAGMCDSKTWPGQSSLDLEEALGINAVPPFSDHAAVAAPAPIIHYPPSQDDVALECARLQHRLLAPVLSPLEMGDFQPDREYHRSSGNNFPIRESASNESSHDIIEEILSIAQASQDLLQHHQSYSHPKYHGVGENYNNYSPIIEDFSFSRHMGHNTSIGAIEIGDVDKDATGYCKAENLRWVGMTNKDLEKSFGEENKQLLIPIESISSTFQKGEKKQQVQGEVTQSSNQDKELDDFPLSFFSEEDHDVNFTGSAGGCNSGGSSPNSIQVMEEVKVSHGMFIATRQVAETFFHQVVPSQTVKVQNLHLMKPMSSMPNTPSASNQAGVQWESSLIAAQGRCGCASRPLLSLCGRKSMTITTWIESGSSILCMLGIMWIMCIIHLGDEIAYKMMLIDTHFLSGEDVAAPQAMNRRRREGSAKWSNNNYNETQHQHQHHLTVVSPPGLFNRKGILGVRLRRIGFLLTIALAFSAVWVNHIFLSFFLFFN</sequence>
<evidence type="ECO:0000256" key="4">
    <source>
        <dbReference type="ARBA" id="ARBA00023163"/>
    </source>
</evidence>
<accession>A0A2I0JFJ4</accession>
<dbReference type="FunFam" id="2.170.150.80:FF:000002">
    <property type="entry name" value="Nac domain-containing protein 86"/>
    <property type="match status" value="1"/>
</dbReference>
<name>A0A2I0JFJ4_PUNGR</name>
<dbReference type="Pfam" id="PF02365">
    <property type="entry name" value="NAM"/>
    <property type="match status" value="1"/>
</dbReference>
<gene>
    <name evidence="6" type="ORF">CRG98_025223</name>
</gene>
<keyword evidence="2" id="KW-0805">Transcription regulation</keyword>
<dbReference type="PROSITE" id="PS51005">
    <property type="entry name" value="NAC"/>
    <property type="match status" value="1"/>
</dbReference>
<evidence type="ECO:0000256" key="1">
    <source>
        <dbReference type="ARBA" id="ARBA00004123"/>
    </source>
</evidence>
<dbReference type="GO" id="GO:0005634">
    <property type="term" value="C:nucleus"/>
    <property type="evidence" value="ECO:0007669"/>
    <property type="project" value="UniProtKB-SubCell"/>
</dbReference>
<proteinExistence type="predicted"/>
<keyword evidence="4" id="KW-0804">Transcription</keyword>
<dbReference type="GO" id="GO:0006355">
    <property type="term" value="P:regulation of DNA-templated transcription"/>
    <property type="evidence" value="ECO:0007669"/>
    <property type="project" value="InterPro"/>
</dbReference>
<reference evidence="6 7" key="1">
    <citation type="submission" date="2017-11" db="EMBL/GenBank/DDBJ databases">
        <title>De-novo sequencing of pomegranate (Punica granatum L.) genome.</title>
        <authorList>
            <person name="Akparov Z."/>
            <person name="Amiraslanov A."/>
            <person name="Hajiyeva S."/>
            <person name="Abbasov M."/>
            <person name="Kaur K."/>
            <person name="Hamwieh A."/>
            <person name="Solovyev V."/>
            <person name="Salamov A."/>
            <person name="Braich B."/>
            <person name="Kosarev P."/>
            <person name="Mahmoud A."/>
            <person name="Hajiyev E."/>
            <person name="Babayeva S."/>
            <person name="Izzatullayeva V."/>
            <person name="Mammadov A."/>
            <person name="Mammadov A."/>
            <person name="Sharifova S."/>
            <person name="Ojaghi J."/>
            <person name="Eynullazada K."/>
            <person name="Bayramov B."/>
            <person name="Abdulazimova A."/>
            <person name="Shahmuradov I."/>
        </authorList>
    </citation>
    <scope>NUCLEOTIDE SEQUENCE [LARGE SCALE GENOMIC DNA]</scope>
    <source>
        <strain evidence="7">cv. AG2017</strain>
        <tissue evidence="6">Leaf</tissue>
    </source>
</reference>
<dbReference type="PANTHER" id="PTHR31744">
    <property type="entry name" value="PROTEIN CUP-SHAPED COTYLEDON 2-RELATED"/>
    <property type="match status" value="1"/>
</dbReference>
<evidence type="ECO:0000256" key="5">
    <source>
        <dbReference type="ARBA" id="ARBA00023242"/>
    </source>
</evidence>
<evidence type="ECO:0000256" key="3">
    <source>
        <dbReference type="ARBA" id="ARBA00023125"/>
    </source>
</evidence>
<dbReference type="Gene3D" id="2.170.150.80">
    <property type="entry name" value="NAC domain"/>
    <property type="match status" value="1"/>
</dbReference>
<dbReference type="PANTHER" id="PTHR31744:SF210">
    <property type="entry name" value="NAC DOMAIN-CONTAINING PROTEIN 86-LIKE"/>
    <property type="match status" value="1"/>
</dbReference>
<dbReference type="SUPFAM" id="SSF101941">
    <property type="entry name" value="NAC domain"/>
    <property type="match status" value="1"/>
</dbReference>
<dbReference type="InterPro" id="IPR036093">
    <property type="entry name" value="NAC_dom_sf"/>
</dbReference>
<dbReference type="InterPro" id="IPR003441">
    <property type="entry name" value="NAC-dom"/>
</dbReference>